<dbReference type="SUPFAM" id="SSF89550">
    <property type="entry name" value="PHP domain-like"/>
    <property type="match status" value="1"/>
</dbReference>
<dbReference type="InterPro" id="IPR003141">
    <property type="entry name" value="Pol/His_phosphatase_N"/>
</dbReference>
<accession>A0A0M0KNX9</accession>
<reference evidence="2" key="1">
    <citation type="submission" date="2015-08" db="EMBL/GenBank/DDBJ databases">
        <title>Complete DNA Sequence of Pseudomonas syringae pv. actinidiae, the Causal Agent of Kiwifruit Canker Disease.</title>
        <authorList>
            <person name="Rikkerink E.H.A."/>
            <person name="Fineran P.C."/>
        </authorList>
    </citation>
    <scope>NUCLEOTIDE SEQUENCE</scope>
    <source>
        <strain evidence="2">DSM 13666</strain>
    </source>
</reference>
<evidence type="ECO:0000313" key="2">
    <source>
        <dbReference type="EMBL" id="KOO40093.1"/>
    </source>
</evidence>
<dbReference type="InterPro" id="IPR004013">
    <property type="entry name" value="PHP_dom"/>
</dbReference>
<dbReference type="Gene3D" id="3.20.20.140">
    <property type="entry name" value="Metal-dependent hydrolases"/>
    <property type="match status" value="1"/>
</dbReference>
<dbReference type="Gene3D" id="1.10.150.650">
    <property type="match status" value="1"/>
</dbReference>
<dbReference type="GO" id="GO:0035312">
    <property type="term" value="F:5'-3' DNA exonuclease activity"/>
    <property type="evidence" value="ECO:0007669"/>
    <property type="project" value="TreeGrafter"/>
</dbReference>
<proteinExistence type="predicted"/>
<comment type="caution">
    <text evidence="2">The sequence shown here is derived from an EMBL/GenBank/DDBJ whole genome shotgun (WGS) entry which is preliminary data.</text>
</comment>
<organism evidence="2">
    <name type="scientific">Halalkalibacterium halodurans</name>
    <name type="common">Bacillus halodurans</name>
    <dbReference type="NCBI Taxonomy" id="86665"/>
    <lineage>
        <taxon>Bacteria</taxon>
        <taxon>Bacillati</taxon>
        <taxon>Bacillota</taxon>
        <taxon>Bacilli</taxon>
        <taxon>Bacillales</taxon>
        <taxon>Bacillaceae</taxon>
        <taxon>Halalkalibacterium (ex Joshi et al. 2022)</taxon>
    </lineage>
</organism>
<name>A0A0M0KNX9_ALKHA</name>
<dbReference type="Pfam" id="PF02811">
    <property type="entry name" value="PHP"/>
    <property type="match status" value="1"/>
</dbReference>
<feature type="domain" description="Polymerase/histidinol phosphatase N-terminal" evidence="1">
    <location>
        <begin position="12"/>
        <end position="77"/>
    </location>
</feature>
<dbReference type="GO" id="GO:0004534">
    <property type="term" value="F:5'-3' RNA exonuclease activity"/>
    <property type="evidence" value="ECO:0007669"/>
    <property type="project" value="TreeGrafter"/>
</dbReference>
<accession>A0A4Y7WH70</accession>
<sequence>MDLKEIVQAGAFDLHIHTTASDGEYSPTAIVKKAKEIGLRTIAITDHDTLDGIEEAVIAGKRHGINVIPAIELTTKYKGTNVDILGYNVKASEKLQAILVQLKKHREGRAMQIIEKFNDIGFTITLDEVKQFSEDGVIARPHIAKAIVKKGYVLDYQTVFDEYLADGKPCAIDKMILTPEEGIKLIHEAGGKAILAHPVYLEDTLVRELLALDFDGIEVWHRNHDETDQEKYKMLATEFALIKTGGSDFHTDEHSLGQFGWKADEE</sequence>
<dbReference type="CDD" id="cd07438">
    <property type="entry name" value="PHP_HisPPase_AMP"/>
    <property type="match status" value="1"/>
</dbReference>
<protein>
    <submittedName>
        <fullName evidence="2">Histidinol phosphatase</fullName>
    </submittedName>
</protein>
<gene>
    <name evidence="2" type="ORF">AMD02_02880</name>
</gene>
<dbReference type="AlphaFoldDB" id="A0A0M0KNX9"/>
<dbReference type="SMART" id="SM00481">
    <property type="entry name" value="POLIIIAc"/>
    <property type="match status" value="1"/>
</dbReference>
<dbReference type="PANTHER" id="PTHR42924:SF3">
    <property type="entry name" value="POLYMERASE_HISTIDINOL PHOSPHATASE N-TERMINAL DOMAIN-CONTAINING PROTEIN"/>
    <property type="match status" value="1"/>
</dbReference>
<dbReference type="EMBL" id="LILD01000001">
    <property type="protein sequence ID" value="KOO40093.1"/>
    <property type="molecule type" value="Genomic_DNA"/>
</dbReference>
<dbReference type="PANTHER" id="PTHR42924">
    <property type="entry name" value="EXONUCLEASE"/>
    <property type="match status" value="1"/>
</dbReference>
<dbReference type="InterPro" id="IPR016195">
    <property type="entry name" value="Pol/histidinol_Pase-like"/>
</dbReference>
<evidence type="ECO:0000259" key="1">
    <source>
        <dbReference type="SMART" id="SM00481"/>
    </source>
</evidence>
<dbReference type="InterPro" id="IPR052018">
    <property type="entry name" value="PHP_domain"/>
</dbReference>
<dbReference type="PATRIC" id="fig|136160.3.peg.807"/>
<dbReference type="OMA" id="GMRYILT"/>